<gene>
    <name evidence="1" type="ORF">METZ01_LOCUS451835</name>
</gene>
<dbReference type="AlphaFoldDB" id="A0A382ZU63"/>
<sequence>MDLCSLKNQRVVAQMSLDYDVFI</sequence>
<protein>
    <submittedName>
        <fullName evidence="1">Uncharacterized protein</fullName>
    </submittedName>
</protein>
<accession>A0A382ZU63</accession>
<proteinExistence type="predicted"/>
<reference evidence="1" key="1">
    <citation type="submission" date="2018-05" db="EMBL/GenBank/DDBJ databases">
        <authorList>
            <person name="Lanie J.A."/>
            <person name="Ng W.-L."/>
            <person name="Kazmierczak K.M."/>
            <person name="Andrzejewski T.M."/>
            <person name="Davidsen T.M."/>
            <person name="Wayne K.J."/>
            <person name="Tettelin H."/>
            <person name="Glass J.I."/>
            <person name="Rusch D."/>
            <person name="Podicherti R."/>
            <person name="Tsui H.-C.T."/>
            <person name="Winkler M.E."/>
        </authorList>
    </citation>
    <scope>NUCLEOTIDE SEQUENCE</scope>
</reference>
<feature type="non-terminal residue" evidence="1">
    <location>
        <position position="1"/>
    </location>
</feature>
<organism evidence="1">
    <name type="scientific">marine metagenome</name>
    <dbReference type="NCBI Taxonomy" id="408172"/>
    <lineage>
        <taxon>unclassified sequences</taxon>
        <taxon>metagenomes</taxon>
        <taxon>ecological metagenomes</taxon>
    </lineage>
</organism>
<feature type="non-terminal residue" evidence="1">
    <location>
        <position position="23"/>
    </location>
</feature>
<evidence type="ECO:0000313" key="1">
    <source>
        <dbReference type="EMBL" id="SVD98981.1"/>
    </source>
</evidence>
<name>A0A382ZU63_9ZZZZ</name>
<dbReference type="EMBL" id="UINC01186661">
    <property type="protein sequence ID" value="SVD98981.1"/>
    <property type="molecule type" value="Genomic_DNA"/>
</dbReference>